<dbReference type="PANTHER" id="PTHR31353">
    <property type="entry name" value="FAM98"/>
    <property type="match status" value="1"/>
</dbReference>
<comment type="caution">
    <text evidence="3">The sequence shown here is derived from an EMBL/GenBank/DDBJ whole genome shotgun (WGS) entry which is preliminary data.</text>
</comment>
<dbReference type="InterPro" id="IPR018797">
    <property type="entry name" value="FAM98"/>
</dbReference>
<dbReference type="GO" id="GO:0072669">
    <property type="term" value="C:tRNA-splicing ligase complex"/>
    <property type="evidence" value="ECO:0007669"/>
    <property type="project" value="TreeGrafter"/>
</dbReference>
<evidence type="ECO:0008006" key="5">
    <source>
        <dbReference type="Google" id="ProtNLM"/>
    </source>
</evidence>
<sequence>MGSWENVPQRDRSEVASSDKTPAAQLRHLPCSSEGGTKERRAAGSSRVCLRGTPRGFPPGAGTEIATAPAVEEDLAPDVKMECDILDSLEALGYKGPLLEEEALDKAAEGGLASQDFCELCVWLSSQIQSLCNLEESISSTNGGEDVESLQFEISGFLKELACPYSTLVSGEIKDRLKKKDDCLKVLLFLSSELQALQLLQSKQRKASHLSKSNEIHQEIQKISDVLNTPKSSSPIPVLLSNIESKIKEVLSKLPNTYVGKPLLKIPLNPDQMERLEKINDALLSEYECRRRMLLKRLDVTVQSFGWSDRAKARTDDIAKIYQPKRYGLCPKSSVSLAHLLAAREDLSKIVRTSSGSSREKTICAINKVLMGRVPDRGGRPTEIEPPPPEMPPWQKRQDVPDIHRRSWN</sequence>
<dbReference type="Pfam" id="PF10239">
    <property type="entry name" value="DUF2465"/>
    <property type="match status" value="1"/>
</dbReference>
<reference evidence="3" key="1">
    <citation type="journal article" date="2023" name="DNA Res.">
        <title>Chromosome-level genome assembly of Phrynocephalus forsythii using third-generation DNA sequencing and Hi-C analysis.</title>
        <authorList>
            <person name="Qi Y."/>
            <person name="Zhao W."/>
            <person name="Zhao Y."/>
            <person name="Niu C."/>
            <person name="Cao S."/>
            <person name="Zhang Y."/>
        </authorList>
    </citation>
    <scope>NUCLEOTIDE SEQUENCE</scope>
    <source>
        <tissue evidence="3">Muscle</tissue>
    </source>
</reference>
<keyword evidence="4" id="KW-1185">Reference proteome</keyword>
<dbReference type="EMBL" id="JAPFRF010000001">
    <property type="protein sequence ID" value="KAJ7344889.1"/>
    <property type="molecule type" value="Genomic_DNA"/>
</dbReference>
<proteinExistence type="inferred from homology"/>
<comment type="similarity">
    <text evidence="1">Belongs to the FAM98 family.</text>
</comment>
<evidence type="ECO:0000256" key="2">
    <source>
        <dbReference type="SAM" id="MobiDB-lite"/>
    </source>
</evidence>
<dbReference type="PANTHER" id="PTHR31353:SF11">
    <property type="entry name" value="PROTEIN FAM98B"/>
    <property type="match status" value="1"/>
</dbReference>
<gene>
    <name evidence="3" type="ORF">JRQ81_000839</name>
</gene>
<name>A0A9Q0Y901_9SAUR</name>
<feature type="compositionally biased region" description="Basic and acidic residues" evidence="2">
    <location>
        <begin position="396"/>
        <end position="409"/>
    </location>
</feature>
<evidence type="ECO:0000313" key="3">
    <source>
        <dbReference type="EMBL" id="KAJ7344889.1"/>
    </source>
</evidence>
<protein>
    <recommendedName>
        <fullName evidence="5">Protein FAM98B</fullName>
    </recommendedName>
</protein>
<dbReference type="AlphaFoldDB" id="A0A9Q0Y901"/>
<feature type="region of interest" description="Disordered" evidence="2">
    <location>
        <begin position="1"/>
        <end position="64"/>
    </location>
</feature>
<evidence type="ECO:0000313" key="4">
    <source>
        <dbReference type="Proteomes" id="UP001142489"/>
    </source>
</evidence>
<feature type="region of interest" description="Disordered" evidence="2">
    <location>
        <begin position="374"/>
        <end position="409"/>
    </location>
</feature>
<feature type="compositionally biased region" description="Basic and acidic residues" evidence="2">
    <location>
        <begin position="374"/>
        <end position="383"/>
    </location>
</feature>
<organism evidence="3 4">
    <name type="scientific">Phrynocephalus forsythii</name>
    <dbReference type="NCBI Taxonomy" id="171643"/>
    <lineage>
        <taxon>Eukaryota</taxon>
        <taxon>Metazoa</taxon>
        <taxon>Chordata</taxon>
        <taxon>Craniata</taxon>
        <taxon>Vertebrata</taxon>
        <taxon>Euteleostomi</taxon>
        <taxon>Lepidosauria</taxon>
        <taxon>Squamata</taxon>
        <taxon>Bifurcata</taxon>
        <taxon>Unidentata</taxon>
        <taxon>Episquamata</taxon>
        <taxon>Toxicofera</taxon>
        <taxon>Iguania</taxon>
        <taxon>Acrodonta</taxon>
        <taxon>Agamidae</taxon>
        <taxon>Agaminae</taxon>
        <taxon>Phrynocephalus</taxon>
    </lineage>
</organism>
<dbReference type="OrthoDB" id="512356at2759"/>
<accession>A0A9Q0Y901</accession>
<dbReference type="Proteomes" id="UP001142489">
    <property type="component" value="Unassembled WGS sequence"/>
</dbReference>
<evidence type="ECO:0000256" key="1">
    <source>
        <dbReference type="ARBA" id="ARBA00007218"/>
    </source>
</evidence>